<feature type="domain" description="Helix-turn-helix" evidence="1">
    <location>
        <begin position="52"/>
        <end position="99"/>
    </location>
</feature>
<evidence type="ECO:0000259" key="1">
    <source>
        <dbReference type="Pfam" id="PF12728"/>
    </source>
</evidence>
<evidence type="ECO:0000313" key="3">
    <source>
        <dbReference type="Proteomes" id="UP000262379"/>
    </source>
</evidence>
<comment type="caution">
    <text evidence="2">The sequence shown here is derived from an EMBL/GenBank/DDBJ whole genome shotgun (WGS) entry which is preliminary data.</text>
</comment>
<dbReference type="InterPro" id="IPR009061">
    <property type="entry name" value="DNA-bd_dom_put_sf"/>
</dbReference>
<organism evidence="2 3">
    <name type="scientific">Mesorhizobium denitrificans</name>
    <dbReference type="NCBI Taxonomy" id="2294114"/>
    <lineage>
        <taxon>Bacteria</taxon>
        <taxon>Pseudomonadati</taxon>
        <taxon>Pseudomonadota</taxon>
        <taxon>Alphaproteobacteria</taxon>
        <taxon>Hyphomicrobiales</taxon>
        <taxon>Phyllobacteriaceae</taxon>
        <taxon>Mesorhizobium</taxon>
    </lineage>
</organism>
<dbReference type="AlphaFoldDB" id="A0A371X8R8"/>
<keyword evidence="3" id="KW-1185">Reference proteome</keyword>
<proteinExistence type="predicted"/>
<dbReference type="GO" id="GO:0003677">
    <property type="term" value="F:DNA binding"/>
    <property type="evidence" value="ECO:0007669"/>
    <property type="project" value="UniProtKB-KW"/>
</dbReference>
<dbReference type="NCBIfam" id="TIGR01764">
    <property type="entry name" value="excise"/>
    <property type="match status" value="1"/>
</dbReference>
<dbReference type="EMBL" id="QURN01000015">
    <property type="protein sequence ID" value="RFC65627.1"/>
    <property type="molecule type" value="Genomic_DNA"/>
</dbReference>
<name>A0A371X8R8_9HYPH</name>
<dbReference type="Pfam" id="PF12728">
    <property type="entry name" value="HTH_17"/>
    <property type="match status" value="1"/>
</dbReference>
<keyword evidence="2" id="KW-0238">DNA-binding</keyword>
<evidence type="ECO:0000313" key="2">
    <source>
        <dbReference type="EMBL" id="RFC65627.1"/>
    </source>
</evidence>
<reference evidence="3" key="1">
    <citation type="submission" date="2018-08" db="EMBL/GenBank/DDBJ databases">
        <authorList>
            <person name="Im W.T."/>
        </authorList>
    </citation>
    <scope>NUCLEOTIDE SEQUENCE [LARGE SCALE GENOMIC DNA]</scope>
    <source>
        <strain evidence="3">LA-28</strain>
    </source>
</reference>
<dbReference type="InterPro" id="IPR010093">
    <property type="entry name" value="SinI_DNA-bd"/>
</dbReference>
<protein>
    <submittedName>
        <fullName evidence="2">DNA-binding protein</fullName>
    </submittedName>
</protein>
<dbReference type="Proteomes" id="UP000262379">
    <property type="component" value="Unassembled WGS sequence"/>
</dbReference>
<sequence length="100" mass="11121">MSDPSPISLRLPFDAADNTRRTTMPIRIARPKNLLDVDTAEPFPAPGNPTELLSITQAAAFAGVAPITVRRWVKQRLLPAYRAGHQIRIDKAELIKFMSQ</sequence>
<accession>A0A371X8R8</accession>
<gene>
    <name evidence="2" type="ORF">DY251_17790</name>
</gene>
<dbReference type="InterPro" id="IPR041657">
    <property type="entry name" value="HTH_17"/>
</dbReference>
<dbReference type="SUPFAM" id="SSF46955">
    <property type="entry name" value="Putative DNA-binding domain"/>
    <property type="match status" value="1"/>
</dbReference>